<keyword evidence="7" id="KW-0238">DNA-binding</keyword>
<feature type="compositionally biased region" description="Low complexity" evidence="9">
    <location>
        <begin position="68"/>
        <end position="98"/>
    </location>
</feature>
<feature type="compositionally biased region" description="Basic and acidic residues" evidence="9">
    <location>
        <begin position="189"/>
        <end position="205"/>
    </location>
</feature>
<reference evidence="11 12" key="1">
    <citation type="journal article" date="2007" name="Nature">
        <title>Evolution of genes and genomes on the Drosophila phylogeny.</title>
        <authorList>
            <consortium name="Drosophila 12 Genomes Consortium"/>
            <person name="Clark A.G."/>
            <person name="Eisen M.B."/>
            <person name="Smith D.R."/>
            <person name="Bergman C.M."/>
            <person name="Oliver B."/>
            <person name="Markow T.A."/>
            <person name="Kaufman T.C."/>
            <person name="Kellis M."/>
            <person name="Gelbart W."/>
            <person name="Iyer V.N."/>
            <person name="Pollard D.A."/>
            <person name="Sackton T.B."/>
            <person name="Larracuente A.M."/>
            <person name="Singh N.D."/>
            <person name="Abad J.P."/>
            <person name="Abt D.N."/>
            <person name="Adryan B."/>
            <person name="Aguade M."/>
            <person name="Akashi H."/>
            <person name="Anderson W.W."/>
            <person name="Aquadro C.F."/>
            <person name="Ardell D.H."/>
            <person name="Arguello R."/>
            <person name="Artieri C.G."/>
            <person name="Barbash D.A."/>
            <person name="Barker D."/>
            <person name="Barsanti P."/>
            <person name="Batterham P."/>
            <person name="Batzoglou S."/>
            <person name="Begun D."/>
            <person name="Bhutkar A."/>
            <person name="Blanco E."/>
            <person name="Bosak S.A."/>
            <person name="Bradley R.K."/>
            <person name="Brand A.D."/>
            <person name="Brent M.R."/>
            <person name="Brooks A.N."/>
            <person name="Brown R.H."/>
            <person name="Butlin R.K."/>
            <person name="Caggese C."/>
            <person name="Calvi B.R."/>
            <person name="Bernardo de Carvalho A."/>
            <person name="Caspi A."/>
            <person name="Castrezana S."/>
            <person name="Celniker S.E."/>
            <person name="Chang J.L."/>
            <person name="Chapple C."/>
            <person name="Chatterji S."/>
            <person name="Chinwalla A."/>
            <person name="Civetta A."/>
            <person name="Clifton S.W."/>
            <person name="Comeron J.M."/>
            <person name="Costello J.C."/>
            <person name="Coyne J.A."/>
            <person name="Daub J."/>
            <person name="David R.G."/>
            <person name="Delcher A.L."/>
            <person name="Delehaunty K."/>
            <person name="Do C.B."/>
            <person name="Ebling H."/>
            <person name="Edwards K."/>
            <person name="Eickbush T."/>
            <person name="Evans J.D."/>
            <person name="Filipski A."/>
            <person name="Findeiss S."/>
            <person name="Freyhult E."/>
            <person name="Fulton L."/>
            <person name="Fulton R."/>
            <person name="Garcia A.C."/>
            <person name="Gardiner A."/>
            <person name="Garfield D.A."/>
            <person name="Garvin B.E."/>
            <person name="Gibson G."/>
            <person name="Gilbert D."/>
            <person name="Gnerre S."/>
            <person name="Godfrey J."/>
            <person name="Good R."/>
            <person name="Gotea V."/>
            <person name="Gravely B."/>
            <person name="Greenberg A.J."/>
            <person name="Griffiths-Jones S."/>
            <person name="Gross S."/>
            <person name="Guigo R."/>
            <person name="Gustafson E.A."/>
            <person name="Haerty W."/>
            <person name="Hahn M.W."/>
            <person name="Halligan D.L."/>
            <person name="Halpern A.L."/>
            <person name="Halter G.M."/>
            <person name="Han M.V."/>
            <person name="Heger A."/>
            <person name="Hillier L."/>
            <person name="Hinrichs A.S."/>
            <person name="Holmes I."/>
            <person name="Hoskins R.A."/>
            <person name="Hubisz M.J."/>
            <person name="Hultmark D."/>
            <person name="Huntley M.A."/>
            <person name="Jaffe D.B."/>
            <person name="Jagadeeshan S."/>
            <person name="Jeck W.R."/>
            <person name="Johnson J."/>
            <person name="Jones C.D."/>
            <person name="Jordan W.C."/>
            <person name="Karpen G.H."/>
            <person name="Kataoka E."/>
            <person name="Keightley P.D."/>
            <person name="Kheradpour P."/>
            <person name="Kirkness E.F."/>
            <person name="Koerich L.B."/>
            <person name="Kristiansen K."/>
            <person name="Kudrna D."/>
            <person name="Kulathinal R.J."/>
            <person name="Kumar S."/>
            <person name="Kwok R."/>
            <person name="Lander E."/>
            <person name="Langley C.H."/>
            <person name="Lapoint R."/>
            <person name="Lazzaro B.P."/>
            <person name="Lee S.J."/>
            <person name="Levesque L."/>
            <person name="Li R."/>
            <person name="Lin C.F."/>
            <person name="Lin M.F."/>
            <person name="Lindblad-Toh K."/>
            <person name="Llopart A."/>
            <person name="Long M."/>
            <person name="Low L."/>
            <person name="Lozovsky E."/>
            <person name="Lu J."/>
            <person name="Luo M."/>
            <person name="Machado C.A."/>
            <person name="Makalowski W."/>
            <person name="Marzo M."/>
            <person name="Matsuda M."/>
            <person name="Matzkin L."/>
            <person name="McAllister B."/>
            <person name="McBride C.S."/>
            <person name="McKernan B."/>
            <person name="McKernan K."/>
            <person name="Mendez-Lago M."/>
            <person name="Minx P."/>
            <person name="Mollenhauer M.U."/>
            <person name="Montooth K."/>
            <person name="Mount S.M."/>
            <person name="Mu X."/>
            <person name="Myers E."/>
            <person name="Negre B."/>
            <person name="Newfeld S."/>
            <person name="Nielsen R."/>
            <person name="Noor M.A."/>
            <person name="O'Grady P."/>
            <person name="Pachter L."/>
            <person name="Papaceit M."/>
            <person name="Parisi M.J."/>
            <person name="Parisi M."/>
            <person name="Parts L."/>
            <person name="Pedersen J.S."/>
            <person name="Pesole G."/>
            <person name="Phillippy A.M."/>
            <person name="Ponting C.P."/>
            <person name="Pop M."/>
            <person name="Porcelli D."/>
            <person name="Powell J.R."/>
            <person name="Prohaska S."/>
            <person name="Pruitt K."/>
            <person name="Puig M."/>
            <person name="Quesneville H."/>
            <person name="Ram K.R."/>
            <person name="Rand D."/>
            <person name="Rasmussen M.D."/>
            <person name="Reed L.K."/>
            <person name="Reenan R."/>
            <person name="Reily A."/>
            <person name="Remington K.A."/>
            <person name="Rieger T.T."/>
            <person name="Ritchie M.G."/>
            <person name="Robin C."/>
            <person name="Rogers Y.H."/>
            <person name="Rohde C."/>
            <person name="Rozas J."/>
            <person name="Rubenfield M.J."/>
            <person name="Ruiz A."/>
            <person name="Russo S."/>
            <person name="Salzberg S.L."/>
            <person name="Sanchez-Gracia A."/>
            <person name="Saranga D.J."/>
            <person name="Sato H."/>
            <person name="Schaeffer S.W."/>
            <person name="Schatz M.C."/>
            <person name="Schlenke T."/>
            <person name="Schwartz R."/>
            <person name="Segarra C."/>
            <person name="Singh R.S."/>
            <person name="Sirot L."/>
            <person name="Sirota M."/>
            <person name="Sisneros N.B."/>
            <person name="Smith C.D."/>
            <person name="Smith T.F."/>
            <person name="Spieth J."/>
            <person name="Stage D.E."/>
            <person name="Stark A."/>
            <person name="Stephan W."/>
            <person name="Strausberg R.L."/>
            <person name="Strempel S."/>
            <person name="Sturgill D."/>
            <person name="Sutton G."/>
            <person name="Sutton G.G."/>
            <person name="Tao W."/>
            <person name="Teichmann S."/>
            <person name="Tobari Y.N."/>
            <person name="Tomimura Y."/>
            <person name="Tsolas J.M."/>
            <person name="Valente V.L."/>
            <person name="Venter E."/>
            <person name="Venter J.C."/>
            <person name="Vicario S."/>
            <person name="Vieira F.G."/>
            <person name="Vilella A.J."/>
            <person name="Villasante A."/>
            <person name="Walenz B."/>
            <person name="Wang J."/>
            <person name="Wasserman M."/>
            <person name="Watts T."/>
            <person name="Wilson D."/>
            <person name="Wilson R.K."/>
            <person name="Wing R.A."/>
            <person name="Wolfner M.F."/>
            <person name="Wong A."/>
            <person name="Wong G.K."/>
            <person name="Wu C.I."/>
            <person name="Wu G."/>
            <person name="Yamamoto D."/>
            <person name="Yang H.P."/>
            <person name="Yang S.P."/>
            <person name="Yorke J.A."/>
            <person name="Yoshida K."/>
            <person name="Zdobnov E."/>
            <person name="Zhang P."/>
            <person name="Zhang Y."/>
            <person name="Zimin A.V."/>
            <person name="Baldwin J."/>
            <person name="Abdouelleil A."/>
            <person name="Abdulkadir J."/>
            <person name="Abebe A."/>
            <person name="Abera B."/>
            <person name="Abreu J."/>
            <person name="Acer S.C."/>
            <person name="Aftuck L."/>
            <person name="Alexander A."/>
            <person name="An P."/>
            <person name="Anderson E."/>
            <person name="Anderson S."/>
            <person name="Arachi H."/>
            <person name="Azer M."/>
            <person name="Bachantsang P."/>
            <person name="Barry A."/>
            <person name="Bayul T."/>
            <person name="Berlin A."/>
            <person name="Bessette D."/>
            <person name="Bloom T."/>
            <person name="Blye J."/>
            <person name="Boguslavskiy L."/>
            <person name="Bonnet C."/>
            <person name="Boukhgalter B."/>
            <person name="Bourzgui I."/>
            <person name="Brown A."/>
            <person name="Cahill P."/>
            <person name="Channer S."/>
            <person name="Cheshatsang Y."/>
            <person name="Chuda L."/>
            <person name="Citroen M."/>
            <person name="Collymore A."/>
            <person name="Cooke P."/>
            <person name="Costello M."/>
            <person name="D'Aco K."/>
            <person name="Daza R."/>
            <person name="De Haan G."/>
            <person name="DeGray S."/>
            <person name="DeMaso C."/>
            <person name="Dhargay N."/>
            <person name="Dooley K."/>
            <person name="Dooley E."/>
            <person name="Doricent M."/>
            <person name="Dorje P."/>
            <person name="Dorjee K."/>
            <person name="Dupes A."/>
            <person name="Elong R."/>
            <person name="Falk J."/>
            <person name="Farina A."/>
            <person name="Faro S."/>
            <person name="Ferguson D."/>
            <person name="Fisher S."/>
            <person name="Foley C.D."/>
            <person name="Franke A."/>
            <person name="Friedrich D."/>
            <person name="Gadbois L."/>
            <person name="Gearin G."/>
            <person name="Gearin C.R."/>
            <person name="Giannoukos G."/>
            <person name="Goode T."/>
            <person name="Graham J."/>
            <person name="Grandbois E."/>
            <person name="Grewal S."/>
            <person name="Gyaltsen K."/>
            <person name="Hafez N."/>
            <person name="Hagos B."/>
            <person name="Hall J."/>
            <person name="Henson C."/>
            <person name="Hollinger A."/>
            <person name="Honan T."/>
            <person name="Huard M.D."/>
            <person name="Hughes L."/>
            <person name="Hurhula B."/>
            <person name="Husby M.E."/>
            <person name="Kamat A."/>
            <person name="Kanga B."/>
            <person name="Kashin S."/>
            <person name="Khazanovich D."/>
            <person name="Kisner P."/>
            <person name="Lance K."/>
            <person name="Lara M."/>
            <person name="Lee W."/>
            <person name="Lennon N."/>
            <person name="Letendre F."/>
            <person name="LeVine R."/>
            <person name="Lipovsky A."/>
            <person name="Liu X."/>
            <person name="Liu J."/>
            <person name="Liu S."/>
            <person name="Lokyitsang T."/>
            <person name="Lokyitsang Y."/>
            <person name="Lubonja R."/>
            <person name="Lui A."/>
            <person name="MacDonald P."/>
            <person name="Magnisalis V."/>
            <person name="Maru K."/>
            <person name="Matthews C."/>
            <person name="McCusker W."/>
            <person name="McDonough S."/>
            <person name="Mehta T."/>
            <person name="Meldrim J."/>
            <person name="Meneus L."/>
            <person name="Mihai O."/>
            <person name="Mihalev A."/>
            <person name="Mihova T."/>
            <person name="Mittelman R."/>
            <person name="Mlenga V."/>
            <person name="Montmayeur A."/>
            <person name="Mulrain L."/>
            <person name="Navidi A."/>
            <person name="Naylor J."/>
            <person name="Negash T."/>
            <person name="Nguyen T."/>
            <person name="Nguyen N."/>
            <person name="Nicol R."/>
            <person name="Norbu C."/>
            <person name="Norbu N."/>
            <person name="Novod N."/>
            <person name="O'Neill B."/>
            <person name="Osman S."/>
            <person name="Markiewicz E."/>
            <person name="Oyono O.L."/>
            <person name="Patti C."/>
            <person name="Phunkhang P."/>
            <person name="Pierre F."/>
            <person name="Priest M."/>
            <person name="Raghuraman S."/>
            <person name="Rege F."/>
            <person name="Reyes R."/>
            <person name="Rise C."/>
            <person name="Rogov P."/>
            <person name="Ross K."/>
            <person name="Ryan E."/>
            <person name="Settipalli S."/>
            <person name="Shea T."/>
            <person name="Sherpa N."/>
            <person name="Shi L."/>
            <person name="Shih D."/>
            <person name="Sparrow T."/>
            <person name="Spaulding J."/>
            <person name="Stalker J."/>
            <person name="Stange-Thomann N."/>
            <person name="Stavropoulos S."/>
            <person name="Stone C."/>
            <person name="Strader C."/>
            <person name="Tesfaye S."/>
            <person name="Thomson T."/>
            <person name="Thoulutsang Y."/>
            <person name="Thoulutsang D."/>
            <person name="Topham K."/>
            <person name="Topping I."/>
            <person name="Tsamla T."/>
            <person name="Vassiliev H."/>
            <person name="Vo A."/>
            <person name="Wangchuk T."/>
            <person name="Wangdi T."/>
            <person name="Weiand M."/>
            <person name="Wilkinson J."/>
            <person name="Wilson A."/>
            <person name="Yadav S."/>
            <person name="Young G."/>
            <person name="Yu Q."/>
            <person name="Zembek L."/>
            <person name="Zhong D."/>
            <person name="Zimmer A."/>
            <person name="Zwirko Z."/>
            <person name="Jaffe D.B."/>
            <person name="Alvarez P."/>
            <person name="Brockman W."/>
            <person name="Butler J."/>
            <person name="Chin C."/>
            <person name="Gnerre S."/>
            <person name="Grabherr M."/>
            <person name="Kleber M."/>
            <person name="Mauceli E."/>
            <person name="MacCallum I."/>
        </authorList>
    </citation>
    <scope>NUCLEOTIDE SEQUENCE [LARGE SCALE GENOMIC DNA]</scope>
    <source>
        <strain evidence="12">Rob3c / Tucson 14021-0248.25</strain>
    </source>
</reference>
<evidence type="ECO:0000256" key="6">
    <source>
        <dbReference type="ARBA" id="ARBA00022840"/>
    </source>
</evidence>
<evidence type="ECO:0000313" key="11">
    <source>
        <dbReference type="EMBL" id="EDW53931.1"/>
    </source>
</evidence>
<keyword evidence="12" id="KW-1185">Reference proteome</keyword>
<dbReference type="PROSITE" id="PS51194">
    <property type="entry name" value="HELICASE_CTER"/>
    <property type="match status" value="1"/>
</dbReference>
<dbReference type="InterPro" id="IPR000330">
    <property type="entry name" value="SNF2_N"/>
</dbReference>
<dbReference type="GO" id="GO:0005634">
    <property type="term" value="C:nucleus"/>
    <property type="evidence" value="ECO:0007669"/>
    <property type="project" value="UniProtKB-SubCell"/>
</dbReference>
<dbReference type="GO" id="GO:0003677">
    <property type="term" value="F:DNA binding"/>
    <property type="evidence" value="ECO:0007669"/>
    <property type="project" value="UniProtKB-KW"/>
</dbReference>
<dbReference type="Gene3D" id="1.20.120.850">
    <property type="entry name" value="SWI2/SNF2 ATPases, N-terminal domain"/>
    <property type="match status" value="1"/>
</dbReference>
<dbReference type="InterPro" id="IPR027417">
    <property type="entry name" value="P-loop_NTPase"/>
</dbReference>
<feature type="region of interest" description="Disordered" evidence="9">
    <location>
        <begin position="331"/>
        <end position="352"/>
    </location>
</feature>
<feature type="domain" description="Helicase C-terminal" evidence="10">
    <location>
        <begin position="772"/>
        <end position="945"/>
    </location>
</feature>
<feature type="compositionally biased region" description="Low complexity" evidence="9">
    <location>
        <begin position="969"/>
        <end position="983"/>
    </location>
</feature>
<feature type="compositionally biased region" description="Low complexity" evidence="9">
    <location>
        <begin position="1243"/>
        <end position="1260"/>
    </location>
</feature>
<feature type="region of interest" description="Disordered" evidence="9">
    <location>
        <begin position="954"/>
        <end position="1027"/>
    </location>
</feature>
<evidence type="ECO:0000313" key="12">
    <source>
        <dbReference type="Proteomes" id="UP000001292"/>
    </source>
</evidence>
<dbReference type="EMBL" id="CH480820">
    <property type="protein sequence ID" value="EDW53931.1"/>
    <property type="molecule type" value="Genomic_DNA"/>
</dbReference>
<dbReference type="STRING" id="7238.B4I2D6"/>
<dbReference type="OMA" id="REPFCHE"/>
<dbReference type="SUPFAM" id="SSF52540">
    <property type="entry name" value="P-loop containing nucleoside triphosphate hydrolases"/>
    <property type="match status" value="2"/>
</dbReference>
<dbReference type="Pfam" id="PF00271">
    <property type="entry name" value="Helicase_C"/>
    <property type="match status" value="1"/>
</dbReference>
<comment type="similarity">
    <text evidence="2">Belongs to the SNF2/RAD54 helicase family.</text>
</comment>
<dbReference type="GO" id="GO:0016887">
    <property type="term" value="F:ATP hydrolysis activity"/>
    <property type="evidence" value="ECO:0007669"/>
    <property type="project" value="InterPro"/>
</dbReference>
<feature type="compositionally biased region" description="Basic and acidic residues" evidence="9">
    <location>
        <begin position="1202"/>
        <end position="1212"/>
    </location>
</feature>
<feature type="compositionally biased region" description="Low complexity" evidence="9">
    <location>
        <begin position="47"/>
        <end position="60"/>
    </location>
</feature>
<dbReference type="Gene3D" id="3.40.50.300">
    <property type="entry name" value="P-loop containing nucleotide triphosphate hydrolases"/>
    <property type="match status" value="2"/>
</dbReference>
<evidence type="ECO:0000256" key="4">
    <source>
        <dbReference type="ARBA" id="ARBA00022801"/>
    </source>
</evidence>
<dbReference type="CDD" id="cd18793">
    <property type="entry name" value="SF2_C_SNF"/>
    <property type="match status" value="1"/>
</dbReference>
<comment type="subcellular location">
    <subcellularLocation>
        <location evidence="1">Nucleus</location>
    </subcellularLocation>
</comment>
<evidence type="ECO:0000259" key="10">
    <source>
        <dbReference type="PROSITE" id="PS51194"/>
    </source>
</evidence>
<gene>
    <name evidence="11" type="primary">Dsec\GM18271</name>
    <name evidence="11" type="ORF">Dsec_GM18271</name>
</gene>
<dbReference type="GO" id="GO:0005524">
    <property type="term" value="F:ATP binding"/>
    <property type="evidence" value="ECO:0007669"/>
    <property type="project" value="UniProtKB-KW"/>
</dbReference>
<keyword evidence="8" id="KW-0539">Nucleus</keyword>
<feature type="region of interest" description="Disordered" evidence="9">
    <location>
        <begin position="1"/>
        <end position="129"/>
    </location>
</feature>
<feature type="compositionally biased region" description="Acidic residues" evidence="9">
    <location>
        <begin position="331"/>
        <end position="345"/>
    </location>
</feature>
<evidence type="ECO:0000256" key="2">
    <source>
        <dbReference type="ARBA" id="ARBA00007025"/>
    </source>
</evidence>
<dbReference type="InterPro" id="IPR038718">
    <property type="entry name" value="SNF2-like_sf"/>
</dbReference>
<keyword evidence="4" id="KW-0378">Hydrolase</keyword>
<dbReference type="PhylomeDB" id="B4I2D6"/>
<dbReference type="Pfam" id="PF00176">
    <property type="entry name" value="SNF2-rel_dom"/>
    <property type="match status" value="1"/>
</dbReference>
<feature type="region of interest" description="Disordered" evidence="9">
    <location>
        <begin position="163"/>
        <end position="205"/>
    </location>
</feature>
<keyword evidence="6" id="KW-0067">ATP-binding</keyword>
<organism evidence="12">
    <name type="scientific">Drosophila sechellia</name>
    <name type="common">Fruit fly</name>
    <dbReference type="NCBI Taxonomy" id="7238"/>
    <lineage>
        <taxon>Eukaryota</taxon>
        <taxon>Metazoa</taxon>
        <taxon>Ecdysozoa</taxon>
        <taxon>Arthropoda</taxon>
        <taxon>Hexapoda</taxon>
        <taxon>Insecta</taxon>
        <taxon>Pterygota</taxon>
        <taxon>Neoptera</taxon>
        <taxon>Endopterygota</taxon>
        <taxon>Diptera</taxon>
        <taxon>Brachycera</taxon>
        <taxon>Muscomorpha</taxon>
        <taxon>Ephydroidea</taxon>
        <taxon>Drosophilidae</taxon>
        <taxon>Drosophila</taxon>
        <taxon>Sophophora</taxon>
    </lineage>
</organism>
<dbReference type="InterPro" id="IPR001650">
    <property type="entry name" value="Helicase_C-like"/>
</dbReference>
<dbReference type="PANTHER" id="PTHR45797:SF1">
    <property type="entry name" value="HELICASE ARIP4"/>
    <property type="match status" value="1"/>
</dbReference>
<keyword evidence="3" id="KW-0547">Nucleotide-binding</keyword>
<proteinExistence type="inferred from homology"/>
<feature type="compositionally biased region" description="Polar residues" evidence="9">
    <location>
        <begin position="1"/>
        <end position="14"/>
    </location>
</feature>
<keyword evidence="5" id="KW-0347">Helicase</keyword>
<dbReference type="SMART" id="SM00490">
    <property type="entry name" value="HELICc"/>
    <property type="match status" value="1"/>
</dbReference>
<dbReference type="HOGENOM" id="CLU_000315_11_1_1"/>
<feature type="compositionally biased region" description="Low complexity" evidence="9">
    <location>
        <begin position="105"/>
        <end position="115"/>
    </location>
</feature>
<dbReference type="Gene3D" id="3.40.50.10810">
    <property type="entry name" value="Tandem AAA-ATPase domain"/>
    <property type="match status" value="1"/>
</dbReference>
<accession>B4I2D6</accession>
<feature type="region of interest" description="Disordered" evidence="9">
    <location>
        <begin position="1202"/>
        <end position="1319"/>
    </location>
</feature>
<dbReference type="InterPro" id="IPR044574">
    <property type="entry name" value="ARIP4-like"/>
</dbReference>
<sequence length="1420" mass="158871">MEESNPNYDVNQRLQKPEGWPNVNEFHPSVMYPDDPRRYFHNAATDPQHQPQQHPQQQPEQHPDQHPQHSQQQPQQHPQQQPQQHPQQQPQQHPQQQPQQPPQLQPQQHPQAQIQPPIPVPIPTPMEGTMEVPVKMPEYCPEISQPVEPDRVINPLAEVAKNTVPYGHKRKNSGGEDQAASKKLSLAAAEEKKNSHLRKNIRDVMNENNLDTTTLAAQREESERLARVAGQQKSMREIQKQVVHKQIFRILQLDESEGIESCAVANPVEHHPPVDFPEEEIASDTFDDSNSSSLSGGSIEDVLHKGASVQPSEVVTIDDSSDDDCILLSEEEEEEDDEDLNESDDATNSGNPQLGARWRCALIGYELFRLLALKLVKTRKRKGSVIRPDGMDSSSDLMNLVYEALVKPGPDLNNLLEYWCMVDFVRPNYLGTRTEFCNMFERPIQNGQCVDSTPDDIKLMRYRAHVLHSLLLGFVQRRSHTVLQLTLPQKYEYVILVKMTAFQRKLYDTFMTDVVRTKAFPNPLKAFAVCCKIWNHPDVLYNFLKKCETDLDLEIDEEVSKGAATPIVEPSADSSLSLASPLEKKINGSGDPINSIETFSKAENQTLFNIPASSDLNAKYLNKSPSFYDEKPEPLNYGSFGSEGKNNYWMVSSILPKPGCVEVIKQTDTNTSSNFESITGSSEIVDLDTNEIKTVETTIQAPCSNNQLDNGCSAGKPSEWNAAGSKNSSGVAAAEPFKKLLKSKQRNEEFSCSWAVDLMKNYVSGLISNSPKMEIFFCILKESLNLGDRILLFSQSLLTLNLLEVYLKSSYVPGSNQLWTKNSSYFRLDGSTSSQERERLVNEFNANSNVKLFLISTRAGSLGINLTGANRVIIFDASWNPCHDTQAVYRIYRYGQTKPCFVYRIVMDKCLEKKIYDRQIKKQGMSDRIVDECNPEAHLSMKDITNLCQDYDSDEDTVEEVNKSAGDLSKPGSPSEEGSKPGSANMSPEASSTSSNGPTKPLDDQNEPKSPNGASHSPIKTEKNDGQEHAVHVDGIINTILGMHRHCVTKEPFMHESLLVDQKDRKLSQAEKRQAHRSYELEKKAAVNQRFTYAPAKMNYKIVNNDGTVITKPMNQQMKTNTSSSTGGRSTRWIPADVWQRQGMTAQEMTLPLDVVIPTNSADKANIILKAGQRVMVLKSAKGIYMQLDSGKIIAIRTTAKTEPEKTNKDDVIDITDDGDTDTAKPQSPEEDVKDLTAYDDLPQQSHQQPQQQASQQQPAQQPPPPAYKHQNHLPAAGEGYSNANSIQPNAPLPPHPGAPNSSEAPPPADSSYFQPKPFQHTYPPQYYDYYDNKHKSAPPGSGYHINNYTSYGNLNFAPYHSNLHPPASYIGAPSSYVNSNVFPRQHWSSVVNSSPASSESMRQPSYIGSTYPVNEWSSQ</sequence>
<feature type="compositionally biased region" description="Polar residues" evidence="9">
    <location>
        <begin position="984"/>
        <end position="998"/>
    </location>
</feature>
<dbReference type="GO" id="GO:0004386">
    <property type="term" value="F:helicase activity"/>
    <property type="evidence" value="ECO:0007669"/>
    <property type="project" value="UniProtKB-KW"/>
</dbReference>
<evidence type="ECO:0000256" key="8">
    <source>
        <dbReference type="ARBA" id="ARBA00023242"/>
    </source>
</evidence>
<dbReference type="SUPFAM" id="SSF81995">
    <property type="entry name" value="beta-sandwich domain of Sec23/24"/>
    <property type="match status" value="1"/>
</dbReference>
<evidence type="ECO:0000256" key="5">
    <source>
        <dbReference type="ARBA" id="ARBA00022806"/>
    </source>
</evidence>
<evidence type="ECO:0000256" key="9">
    <source>
        <dbReference type="SAM" id="MobiDB-lite"/>
    </source>
</evidence>
<dbReference type="Proteomes" id="UP000001292">
    <property type="component" value="Unassembled WGS sequence"/>
</dbReference>
<dbReference type="InterPro" id="IPR049730">
    <property type="entry name" value="SNF2/RAD54-like_C"/>
</dbReference>
<evidence type="ECO:0000256" key="3">
    <source>
        <dbReference type="ARBA" id="ARBA00022741"/>
    </source>
</evidence>
<dbReference type="PANTHER" id="PTHR45797">
    <property type="entry name" value="RAD54-LIKE"/>
    <property type="match status" value="1"/>
</dbReference>
<evidence type="ECO:0000256" key="7">
    <source>
        <dbReference type="ARBA" id="ARBA00023125"/>
    </source>
</evidence>
<name>B4I2D6_DROSE</name>
<evidence type="ECO:0000256" key="1">
    <source>
        <dbReference type="ARBA" id="ARBA00004123"/>
    </source>
</evidence>
<protein>
    <submittedName>
        <fullName evidence="11">GM18271</fullName>
    </submittedName>
</protein>